<feature type="region of interest" description="Disordered" evidence="1">
    <location>
        <begin position="132"/>
        <end position="194"/>
    </location>
</feature>
<dbReference type="AlphaFoldDB" id="A0A6C0BK61"/>
<accession>A0A6C0BK61</accession>
<sequence>MSASLTSVKTLAASLAFWEKMELIAYVSKTAGNEGSSSTAVPDSPVRPKKAAAEAPPAPKKAKKVKDPNAPKKEPSEWLLFGEKVRAAIRPSLPEGAKIPGPVWMQTASALKEKGLMPSATNEQILAAYQERLAHPPAPKEKAVAEPSPTKGEVESEVESTASSQKKRGRKAKKDMTPEELAAHNARVAAKKAAKVPAPSNAAAAAAVPLPAEVGEELLDFEPFDFKVKAVKEPLHLLRNKRGDVLSEDMEWYGHQNADGSIDTAAKQPEDLDL</sequence>
<protein>
    <recommendedName>
        <fullName evidence="3">HMG box domain-containing protein</fullName>
    </recommendedName>
</protein>
<feature type="compositionally biased region" description="Basic and acidic residues" evidence="1">
    <location>
        <begin position="65"/>
        <end position="76"/>
    </location>
</feature>
<proteinExistence type="predicted"/>
<reference evidence="2" key="1">
    <citation type="journal article" date="2020" name="Nature">
        <title>Giant virus diversity and host interactions through global metagenomics.</title>
        <authorList>
            <person name="Schulz F."/>
            <person name="Roux S."/>
            <person name="Paez-Espino D."/>
            <person name="Jungbluth S."/>
            <person name="Walsh D.A."/>
            <person name="Denef V.J."/>
            <person name="McMahon K.D."/>
            <person name="Konstantinidis K.T."/>
            <person name="Eloe-Fadrosh E.A."/>
            <person name="Kyrpides N.C."/>
            <person name="Woyke T."/>
        </authorList>
    </citation>
    <scope>NUCLEOTIDE SEQUENCE</scope>
    <source>
        <strain evidence="2">GVMAG-M-3300013285-6</strain>
    </source>
</reference>
<dbReference type="EMBL" id="MN739168">
    <property type="protein sequence ID" value="QHS92074.1"/>
    <property type="molecule type" value="Genomic_DNA"/>
</dbReference>
<name>A0A6C0BK61_9ZZZZ</name>
<dbReference type="SUPFAM" id="SSF47095">
    <property type="entry name" value="HMG-box"/>
    <property type="match status" value="1"/>
</dbReference>
<feature type="region of interest" description="Disordered" evidence="1">
    <location>
        <begin position="31"/>
        <end position="78"/>
    </location>
</feature>
<evidence type="ECO:0008006" key="3">
    <source>
        <dbReference type="Google" id="ProtNLM"/>
    </source>
</evidence>
<evidence type="ECO:0000313" key="2">
    <source>
        <dbReference type="EMBL" id="QHS92074.1"/>
    </source>
</evidence>
<feature type="compositionally biased region" description="Polar residues" evidence="1">
    <location>
        <begin position="31"/>
        <end position="41"/>
    </location>
</feature>
<feature type="compositionally biased region" description="Basic and acidic residues" evidence="1">
    <location>
        <begin position="132"/>
        <end position="144"/>
    </location>
</feature>
<evidence type="ECO:0000256" key="1">
    <source>
        <dbReference type="SAM" id="MobiDB-lite"/>
    </source>
</evidence>
<dbReference type="InterPro" id="IPR036910">
    <property type="entry name" value="HMG_box_dom_sf"/>
</dbReference>
<organism evidence="2">
    <name type="scientific">viral metagenome</name>
    <dbReference type="NCBI Taxonomy" id="1070528"/>
    <lineage>
        <taxon>unclassified sequences</taxon>
        <taxon>metagenomes</taxon>
        <taxon>organismal metagenomes</taxon>
    </lineage>
</organism>